<dbReference type="EMBL" id="JAEPQZ010000010">
    <property type="protein sequence ID" value="KAG2176229.1"/>
    <property type="molecule type" value="Genomic_DNA"/>
</dbReference>
<dbReference type="SUPFAM" id="SSF57903">
    <property type="entry name" value="FYVE/PHD zinc finger"/>
    <property type="match status" value="1"/>
</dbReference>
<dbReference type="OrthoDB" id="418595at2759"/>
<feature type="compositionally biased region" description="Low complexity" evidence="7">
    <location>
        <begin position="91"/>
        <end position="109"/>
    </location>
</feature>
<organism evidence="9 10">
    <name type="scientific">Mortierella isabellina</name>
    <name type="common">Filamentous fungus</name>
    <name type="synonym">Umbelopsis isabellina</name>
    <dbReference type="NCBI Taxonomy" id="91625"/>
    <lineage>
        <taxon>Eukaryota</taxon>
        <taxon>Fungi</taxon>
        <taxon>Fungi incertae sedis</taxon>
        <taxon>Mucoromycota</taxon>
        <taxon>Mucoromycotina</taxon>
        <taxon>Umbelopsidomycetes</taxon>
        <taxon>Umbelopsidales</taxon>
        <taxon>Umbelopsidaceae</taxon>
        <taxon>Umbelopsis</taxon>
    </lineage>
</organism>
<dbReference type="PROSITE" id="PS01359">
    <property type="entry name" value="ZF_PHD_1"/>
    <property type="match status" value="1"/>
</dbReference>
<dbReference type="Proteomes" id="UP000654370">
    <property type="component" value="Unassembled WGS sequence"/>
</dbReference>
<feature type="region of interest" description="Disordered" evidence="7">
    <location>
        <begin position="84"/>
        <end position="167"/>
    </location>
</feature>
<feature type="compositionally biased region" description="Low complexity" evidence="7">
    <location>
        <begin position="137"/>
        <end position="146"/>
    </location>
</feature>
<evidence type="ECO:0000313" key="10">
    <source>
        <dbReference type="Proteomes" id="UP000654370"/>
    </source>
</evidence>
<dbReference type="AlphaFoldDB" id="A0A8H7UE87"/>
<dbReference type="InterPro" id="IPR019787">
    <property type="entry name" value="Znf_PHD-finger"/>
</dbReference>
<dbReference type="Gene3D" id="3.30.40.10">
    <property type="entry name" value="Zinc/RING finger domain, C3HC4 (zinc finger)"/>
    <property type="match status" value="1"/>
</dbReference>
<dbReference type="GO" id="GO:0045893">
    <property type="term" value="P:positive regulation of DNA-templated transcription"/>
    <property type="evidence" value="ECO:0007669"/>
    <property type="project" value="TreeGrafter"/>
</dbReference>
<dbReference type="PANTHER" id="PTHR46174">
    <property type="entry name" value="CXXC-TYPE ZINC FINGER PROTEIN 1"/>
    <property type="match status" value="1"/>
</dbReference>
<dbReference type="InterPro" id="IPR037869">
    <property type="entry name" value="Spp1/CFP1"/>
</dbReference>
<comment type="caution">
    <text evidence="9">The sequence shown here is derived from an EMBL/GenBank/DDBJ whole genome shotgun (WGS) entry which is preliminary data.</text>
</comment>
<evidence type="ECO:0000256" key="3">
    <source>
        <dbReference type="ARBA" id="ARBA00022771"/>
    </source>
</evidence>
<dbReference type="InterPro" id="IPR013083">
    <property type="entry name" value="Znf_RING/FYVE/PHD"/>
</dbReference>
<evidence type="ECO:0000256" key="7">
    <source>
        <dbReference type="SAM" id="MobiDB-lite"/>
    </source>
</evidence>
<evidence type="ECO:0000313" key="9">
    <source>
        <dbReference type="EMBL" id="KAG2176229.1"/>
    </source>
</evidence>
<reference evidence="9" key="1">
    <citation type="submission" date="2020-12" db="EMBL/GenBank/DDBJ databases">
        <title>Metabolic potential, ecology and presence of endohyphal bacteria is reflected in genomic diversity of Mucoromycotina.</title>
        <authorList>
            <person name="Muszewska A."/>
            <person name="Okrasinska A."/>
            <person name="Steczkiewicz K."/>
            <person name="Drgas O."/>
            <person name="Orlowska M."/>
            <person name="Perlinska-Lenart U."/>
            <person name="Aleksandrzak-Piekarczyk T."/>
            <person name="Szatraj K."/>
            <person name="Zielenkiewicz U."/>
            <person name="Pilsyk S."/>
            <person name="Malc E."/>
            <person name="Mieczkowski P."/>
            <person name="Kruszewska J.S."/>
            <person name="Biernat P."/>
            <person name="Pawlowska J."/>
        </authorList>
    </citation>
    <scope>NUCLEOTIDE SEQUENCE</scope>
    <source>
        <strain evidence="9">WA0000067209</strain>
    </source>
</reference>
<proteinExistence type="predicted"/>
<keyword evidence="2" id="KW-0479">Metal-binding</keyword>
<name>A0A8H7UE87_MORIS</name>
<keyword evidence="3 6" id="KW-0863">Zinc-finger</keyword>
<dbReference type="PROSITE" id="PS50016">
    <property type="entry name" value="ZF_PHD_2"/>
    <property type="match status" value="1"/>
</dbReference>
<dbReference type="SMART" id="SM00249">
    <property type="entry name" value="PHD"/>
    <property type="match status" value="1"/>
</dbReference>
<comment type="subcellular location">
    <subcellularLocation>
        <location evidence="1">Nucleus</location>
    </subcellularLocation>
</comment>
<evidence type="ECO:0000256" key="2">
    <source>
        <dbReference type="ARBA" id="ARBA00022723"/>
    </source>
</evidence>
<evidence type="ECO:0000256" key="1">
    <source>
        <dbReference type="ARBA" id="ARBA00004123"/>
    </source>
</evidence>
<evidence type="ECO:0000256" key="5">
    <source>
        <dbReference type="ARBA" id="ARBA00023242"/>
    </source>
</evidence>
<accession>A0A8H7UE87</accession>
<gene>
    <name evidence="9" type="ORF">INT43_005463</name>
</gene>
<keyword evidence="10" id="KW-1185">Reference proteome</keyword>
<dbReference type="InterPro" id="IPR001965">
    <property type="entry name" value="Znf_PHD"/>
</dbReference>
<keyword evidence="5" id="KW-0539">Nucleus</keyword>
<dbReference type="PANTHER" id="PTHR46174:SF1">
    <property type="entry name" value="CXXC-TYPE ZINC FINGER PROTEIN 1"/>
    <property type="match status" value="1"/>
</dbReference>
<evidence type="ECO:0000259" key="8">
    <source>
        <dbReference type="PROSITE" id="PS50016"/>
    </source>
</evidence>
<dbReference type="Pfam" id="PF20826">
    <property type="entry name" value="PHD_5"/>
    <property type="match status" value="1"/>
</dbReference>
<dbReference type="InterPro" id="IPR019786">
    <property type="entry name" value="Zinc_finger_PHD-type_CS"/>
</dbReference>
<protein>
    <recommendedName>
        <fullName evidence="8">PHD-type domain-containing protein</fullName>
    </recommendedName>
</protein>
<keyword evidence="4" id="KW-0862">Zinc</keyword>
<evidence type="ECO:0000256" key="6">
    <source>
        <dbReference type="PROSITE-ProRule" id="PRU00146"/>
    </source>
</evidence>
<sequence length="682" mass="77065">MEPALASSWANHQLIDLPAMNMENKRYETAHRSYASQMKPRTILGPRNWSDLDIDGSSELGKRQTFVDLDDLVNIKRRHVFNSDEDMPELSSPSSTSSVSSTFSSRQSPPAQPKPRTRPPSKRTPSAKVMENRQNELTRSTRTTRSSTKRERRLSSRQTDHDDDEESACASFATPNLTEFTDAQTPPPRAQLFQTCDTLWHGKNGISTEDSMLDINAVGKKLRFKLHQASQRILETKSSARTLPMSMRLRKGDGSSSAVGGSKNFFTRSRVIDRMHQRQRAIEKIKKYLDFVTDEDLQCFQRLSEQDHQVDITTQYTCATCHKCYKNSRGLAYHLERCRGANGQPNYEEDEEDDPNAIIRCICARPTDSTGSMVQCDRCEIWLHMDCIGQSEDALDDQYFCPRCAGHYRSPSPTYHTGGGKSVDLLVQARNLELAKSRARVILKKQTRKSSRSSRHAPSLQQHRKALINWRQEAVRKDQMLQQKKLQRVLRLSRSTSMSSLDADSDLADDDDNASYLSDQNVEEWQDITDSRTLFVSDSWSNDDPPSLLFDQGSLSSSPIDEDHVLDLSTSSSQMVIQLPSECQPNNIEHLFDIDSPMDENTVFIPAFNGGDWTSSDNVSPYLFPHQNRLKLVDQSFETYPSVSSTPHDEAIDLWLSTGGGGDVVVGVDMDQELDGLVDLDM</sequence>
<dbReference type="InterPro" id="IPR011011">
    <property type="entry name" value="Znf_FYVE_PHD"/>
</dbReference>
<dbReference type="GO" id="GO:0008270">
    <property type="term" value="F:zinc ion binding"/>
    <property type="evidence" value="ECO:0007669"/>
    <property type="project" value="UniProtKB-KW"/>
</dbReference>
<feature type="domain" description="PHD-type" evidence="8">
    <location>
        <begin position="358"/>
        <end position="407"/>
    </location>
</feature>
<evidence type="ECO:0000256" key="4">
    <source>
        <dbReference type="ARBA" id="ARBA00022833"/>
    </source>
</evidence>
<dbReference type="GO" id="GO:0048188">
    <property type="term" value="C:Set1C/COMPASS complex"/>
    <property type="evidence" value="ECO:0007669"/>
    <property type="project" value="InterPro"/>
</dbReference>